<dbReference type="STRING" id="1745343.A0A2J6PH44"/>
<feature type="domain" description="J" evidence="2">
    <location>
        <begin position="8"/>
        <end position="76"/>
    </location>
</feature>
<dbReference type="InterPro" id="IPR001623">
    <property type="entry name" value="DnaJ_domain"/>
</dbReference>
<dbReference type="PROSITE" id="PS50076">
    <property type="entry name" value="DNAJ_2"/>
    <property type="match status" value="1"/>
</dbReference>
<evidence type="ECO:0000313" key="4">
    <source>
        <dbReference type="Proteomes" id="UP000235672"/>
    </source>
</evidence>
<dbReference type="SUPFAM" id="SSF46565">
    <property type="entry name" value="Chaperone J-domain"/>
    <property type="match status" value="1"/>
</dbReference>
<feature type="non-terminal residue" evidence="3">
    <location>
        <position position="205"/>
    </location>
</feature>
<evidence type="ECO:0000256" key="1">
    <source>
        <dbReference type="SAM" id="MobiDB-lite"/>
    </source>
</evidence>
<gene>
    <name evidence="3" type="ORF">NA56DRAFT_585696</name>
</gene>
<dbReference type="InterPro" id="IPR036869">
    <property type="entry name" value="J_dom_sf"/>
</dbReference>
<feature type="compositionally biased region" description="Basic and acidic residues" evidence="1">
    <location>
        <begin position="191"/>
        <end position="205"/>
    </location>
</feature>
<feature type="compositionally biased region" description="Basic and acidic residues" evidence="1">
    <location>
        <begin position="129"/>
        <end position="140"/>
    </location>
</feature>
<dbReference type="PANTHER" id="PTHR24074">
    <property type="entry name" value="CO-CHAPERONE PROTEIN DJLA"/>
    <property type="match status" value="1"/>
</dbReference>
<dbReference type="Pfam" id="PF00226">
    <property type="entry name" value="DnaJ"/>
    <property type="match status" value="1"/>
</dbReference>
<dbReference type="CDD" id="cd06257">
    <property type="entry name" value="DnaJ"/>
    <property type="match status" value="1"/>
</dbReference>
<reference evidence="3 4" key="1">
    <citation type="submission" date="2016-05" db="EMBL/GenBank/DDBJ databases">
        <title>A degradative enzymes factory behind the ericoid mycorrhizal symbiosis.</title>
        <authorList>
            <consortium name="DOE Joint Genome Institute"/>
            <person name="Martino E."/>
            <person name="Morin E."/>
            <person name="Grelet G."/>
            <person name="Kuo A."/>
            <person name="Kohler A."/>
            <person name="Daghino S."/>
            <person name="Barry K."/>
            <person name="Choi C."/>
            <person name="Cichocki N."/>
            <person name="Clum A."/>
            <person name="Copeland A."/>
            <person name="Hainaut M."/>
            <person name="Haridas S."/>
            <person name="Labutti K."/>
            <person name="Lindquist E."/>
            <person name="Lipzen A."/>
            <person name="Khouja H.-R."/>
            <person name="Murat C."/>
            <person name="Ohm R."/>
            <person name="Olson A."/>
            <person name="Spatafora J."/>
            <person name="Veneault-Fourrey C."/>
            <person name="Henrissat B."/>
            <person name="Grigoriev I."/>
            <person name="Martin F."/>
            <person name="Perotto S."/>
        </authorList>
    </citation>
    <scope>NUCLEOTIDE SEQUENCE [LARGE SCALE GENOMIC DNA]</scope>
    <source>
        <strain evidence="3 4">UAMH 7357</strain>
    </source>
</reference>
<dbReference type="Gene3D" id="1.10.287.110">
    <property type="entry name" value="DnaJ domain"/>
    <property type="match status" value="1"/>
</dbReference>
<dbReference type="InterPro" id="IPR050817">
    <property type="entry name" value="DjlA_DnaK_co-chaperone"/>
</dbReference>
<dbReference type="OrthoDB" id="10250354at2759"/>
<organism evidence="3 4">
    <name type="scientific">Hyaloscypha hepaticicola</name>
    <dbReference type="NCBI Taxonomy" id="2082293"/>
    <lineage>
        <taxon>Eukaryota</taxon>
        <taxon>Fungi</taxon>
        <taxon>Dikarya</taxon>
        <taxon>Ascomycota</taxon>
        <taxon>Pezizomycotina</taxon>
        <taxon>Leotiomycetes</taxon>
        <taxon>Helotiales</taxon>
        <taxon>Hyaloscyphaceae</taxon>
        <taxon>Hyaloscypha</taxon>
    </lineage>
</organism>
<accession>A0A2J6PH44</accession>
<dbReference type="InterPro" id="IPR018253">
    <property type="entry name" value="DnaJ_domain_CS"/>
</dbReference>
<evidence type="ECO:0000259" key="2">
    <source>
        <dbReference type="PROSITE" id="PS50076"/>
    </source>
</evidence>
<dbReference type="AlphaFoldDB" id="A0A2J6PH44"/>
<dbReference type="FunFam" id="1.10.287.110:FF:000073">
    <property type="entry name" value="DnaJ domain protein"/>
    <property type="match status" value="1"/>
</dbReference>
<proteinExistence type="predicted"/>
<feature type="region of interest" description="Disordered" evidence="1">
    <location>
        <begin position="84"/>
        <end position="205"/>
    </location>
</feature>
<sequence length="205" mass="24104">MATTLPPDPYKALGVSNDVTLPEIKSAYRKLVLKCHPDKVQDAALKAIKQDEFQKVQQAYELLSDDTQRIQYDDQVKLFELRKEMGRGNPTPRSNPFEFQVRTAEPRPSTYGRPSPTAKIYSYPAGVPRSHEDLYEEPLRHTPKKSSSYDASDRKRREDERMQEQRIRDEDDRQRQREKESKRSAHSKKEKSRDKERRRGAEEKR</sequence>
<dbReference type="PRINTS" id="PR00625">
    <property type="entry name" value="JDOMAIN"/>
</dbReference>
<evidence type="ECO:0000313" key="3">
    <source>
        <dbReference type="EMBL" id="PMD13372.1"/>
    </source>
</evidence>
<keyword evidence="4" id="KW-1185">Reference proteome</keyword>
<feature type="compositionally biased region" description="Basic and acidic residues" evidence="1">
    <location>
        <begin position="151"/>
        <end position="183"/>
    </location>
</feature>
<protein>
    <submittedName>
        <fullName evidence="3">DnaJ-domain-containing protein</fullName>
    </submittedName>
</protein>
<dbReference type="EMBL" id="KZ613532">
    <property type="protein sequence ID" value="PMD13372.1"/>
    <property type="molecule type" value="Genomic_DNA"/>
</dbReference>
<dbReference type="PROSITE" id="PS00636">
    <property type="entry name" value="DNAJ_1"/>
    <property type="match status" value="1"/>
</dbReference>
<name>A0A2J6PH44_9HELO</name>
<dbReference type="SMART" id="SM00271">
    <property type="entry name" value="DnaJ"/>
    <property type="match status" value="1"/>
</dbReference>
<dbReference type="Proteomes" id="UP000235672">
    <property type="component" value="Unassembled WGS sequence"/>
</dbReference>